<name>A0A8J4Y2S8_CHIOP</name>
<sequence>MLGLRSIARYCFAGGACACAQAPRPPARALTAPARPAAPASDSASTPPQVSPPDTISSGVSPLSPSRGLTSGTAVQTPDVAAPSARQFPQLTHLPTTSFLQCPSPCLTYHFGSYPQLTALSNMLLLSSARIASLKLFGWSRGSPGSLAKPRATLKLPCDRG</sequence>
<feature type="region of interest" description="Disordered" evidence="1">
    <location>
        <begin position="29"/>
        <end position="74"/>
    </location>
</feature>
<keyword evidence="3" id="KW-1185">Reference proteome</keyword>
<accession>A0A8J4Y2S8</accession>
<feature type="compositionally biased region" description="Low complexity" evidence="1">
    <location>
        <begin position="29"/>
        <end position="48"/>
    </location>
</feature>
<dbReference type="EMBL" id="JACEEZ010014332">
    <property type="protein sequence ID" value="KAG0719563.1"/>
    <property type="molecule type" value="Genomic_DNA"/>
</dbReference>
<gene>
    <name evidence="2" type="ORF">GWK47_050205</name>
</gene>
<evidence type="ECO:0000313" key="3">
    <source>
        <dbReference type="Proteomes" id="UP000770661"/>
    </source>
</evidence>
<evidence type="ECO:0000256" key="1">
    <source>
        <dbReference type="SAM" id="MobiDB-lite"/>
    </source>
</evidence>
<dbReference type="Proteomes" id="UP000770661">
    <property type="component" value="Unassembled WGS sequence"/>
</dbReference>
<reference evidence="2" key="1">
    <citation type="submission" date="2020-07" db="EMBL/GenBank/DDBJ databases">
        <title>The High-quality genome of the commercially important snow crab, Chionoecetes opilio.</title>
        <authorList>
            <person name="Jeong J.-H."/>
            <person name="Ryu S."/>
        </authorList>
    </citation>
    <scope>NUCLEOTIDE SEQUENCE</scope>
    <source>
        <strain evidence="2">MADBK_172401_WGS</strain>
        <tissue evidence="2">Digestive gland</tissue>
    </source>
</reference>
<dbReference type="AlphaFoldDB" id="A0A8J4Y2S8"/>
<organism evidence="2 3">
    <name type="scientific">Chionoecetes opilio</name>
    <name type="common">Atlantic snow crab</name>
    <name type="synonym">Cancer opilio</name>
    <dbReference type="NCBI Taxonomy" id="41210"/>
    <lineage>
        <taxon>Eukaryota</taxon>
        <taxon>Metazoa</taxon>
        <taxon>Ecdysozoa</taxon>
        <taxon>Arthropoda</taxon>
        <taxon>Crustacea</taxon>
        <taxon>Multicrustacea</taxon>
        <taxon>Malacostraca</taxon>
        <taxon>Eumalacostraca</taxon>
        <taxon>Eucarida</taxon>
        <taxon>Decapoda</taxon>
        <taxon>Pleocyemata</taxon>
        <taxon>Brachyura</taxon>
        <taxon>Eubrachyura</taxon>
        <taxon>Majoidea</taxon>
        <taxon>Majidae</taxon>
        <taxon>Chionoecetes</taxon>
    </lineage>
</organism>
<feature type="compositionally biased region" description="Polar residues" evidence="1">
    <location>
        <begin position="52"/>
        <end position="74"/>
    </location>
</feature>
<proteinExistence type="predicted"/>
<protein>
    <submittedName>
        <fullName evidence="2">Uncharacterized protein</fullName>
    </submittedName>
</protein>
<comment type="caution">
    <text evidence="2">The sequence shown here is derived from an EMBL/GenBank/DDBJ whole genome shotgun (WGS) entry which is preliminary data.</text>
</comment>
<evidence type="ECO:0000313" key="2">
    <source>
        <dbReference type="EMBL" id="KAG0719563.1"/>
    </source>
</evidence>